<dbReference type="KEGG" id="ppr:PBPRB0198"/>
<protein>
    <submittedName>
        <fullName evidence="1">Uncharacterized protein</fullName>
    </submittedName>
</protein>
<dbReference type="HOGENOM" id="CLU_2118805_0_0_6"/>
<gene>
    <name evidence="1" type="ordered locus">PBPRB0198</name>
</gene>
<keyword evidence="2" id="KW-1185">Reference proteome</keyword>
<dbReference type="Proteomes" id="UP000000593">
    <property type="component" value="Chromosome 2"/>
</dbReference>
<name>Q6LKN7_PHOPR</name>
<organism evidence="1 2">
    <name type="scientific">Photobacterium profundum (strain SS9)</name>
    <dbReference type="NCBI Taxonomy" id="298386"/>
    <lineage>
        <taxon>Bacteria</taxon>
        <taxon>Pseudomonadati</taxon>
        <taxon>Pseudomonadota</taxon>
        <taxon>Gammaproteobacteria</taxon>
        <taxon>Vibrionales</taxon>
        <taxon>Vibrionaceae</taxon>
        <taxon>Photobacterium</taxon>
    </lineage>
</organism>
<reference evidence="2" key="1">
    <citation type="journal article" date="2005" name="Science">
        <title>Life at depth: Photobacterium profundum genome sequence and expression analysis.</title>
        <authorList>
            <person name="Vezzi A."/>
            <person name="Campanaro S."/>
            <person name="D'Angelo M."/>
            <person name="Simonato F."/>
            <person name="Vitulo N."/>
            <person name="Lauro F.M."/>
            <person name="Cestaro A."/>
            <person name="Malacrida G."/>
            <person name="Simionati B."/>
            <person name="Cannata N."/>
            <person name="Romualdi C."/>
            <person name="Bartlett D.H."/>
            <person name="Valle G."/>
        </authorList>
    </citation>
    <scope>NUCLEOTIDE SEQUENCE [LARGE SCALE GENOMIC DNA]</scope>
    <source>
        <strain evidence="2">ATCC BAA-1253 / SS9</strain>
    </source>
</reference>
<dbReference type="AlphaFoldDB" id="Q6LKN7"/>
<evidence type="ECO:0000313" key="1">
    <source>
        <dbReference type="EMBL" id="CAG22071.1"/>
    </source>
</evidence>
<proteinExistence type="predicted"/>
<sequence length="114" mass="13135">MSQKKCLNTVESYSKCIVNSPCHHVCECPDVLFVSVHLNIRYVKYLLRQIGLLFCAFLPTEVRSSDFVVLNNYQGKMSISNATPLQANTLLNRLALQRGVYDYKSILKWFPFKN</sequence>
<accession>Q6LKN7</accession>
<evidence type="ECO:0000313" key="2">
    <source>
        <dbReference type="Proteomes" id="UP000000593"/>
    </source>
</evidence>
<dbReference type="EMBL" id="CR378675">
    <property type="protein sequence ID" value="CAG22071.1"/>
    <property type="molecule type" value="Genomic_DNA"/>
</dbReference>